<accession>A0A9N8KWE2</accession>
<dbReference type="EMBL" id="CAINUL010000019">
    <property type="protein sequence ID" value="CAD0115415.1"/>
    <property type="molecule type" value="Genomic_DNA"/>
</dbReference>
<dbReference type="SUPFAM" id="SSF51735">
    <property type="entry name" value="NAD(P)-binding Rossmann-fold domains"/>
    <property type="match status" value="1"/>
</dbReference>
<dbReference type="OrthoDB" id="191139at2759"/>
<protein>
    <recommendedName>
        <fullName evidence="5">NAD(P)-binding protein</fullName>
    </recommendedName>
</protein>
<dbReference type="InterPro" id="IPR036291">
    <property type="entry name" value="NAD(P)-bd_dom_sf"/>
</dbReference>
<evidence type="ECO:0000256" key="2">
    <source>
        <dbReference type="ARBA" id="ARBA00023002"/>
    </source>
</evidence>
<comment type="caution">
    <text evidence="3">The sequence shown here is derived from an EMBL/GenBank/DDBJ whole genome shotgun (WGS) entry which is preliminary data.</text>
</comment>
<dbReference type="AlphaFoldDB" id="A0A9N8KWE2"/>
<dbReference type="Gene3D" id="3.40.50.720">
    <property type="entry name" value="NAD(P)-binding Rossmann-like Domain"/>
    <property type="match status" value="1"/>
</dbReference>
<dbReference type="PANTHER" id="PTHR24320">
    <property type="entry name" value="RETINOL DEHYDROGENASE"/>
    <property type="match status" value="1"/>
</dbReference>
<dbReference type="Pfam" id="PF00106">
    <property type="entry name" value="adh_short"/>
    <property type="match status" value="1"/>
</dbReference>
<evidence type="ECO:0000256" key="1">
    <source>
        <dbReference type="ARBA" id="ARBA00006484"/>
    </source>
</evidence>
<dbReference type="PANTHER" id="PTHR24320:SF272">
    <property type="entry name" value="NAD(P)-BINDING ROSSMANN-FOLD SUPERFAMILY PROTEIN"/>
    <property type="match status" value="1"/>
</dbReference>
<evidence type="ECO:0000313" key="4">
    <source>
        <dbReference type="Proteomes" id="UP000745764"/>
    </source>
</evidence>
<dbReference type="GO" id="GO:0016491">
    <property type="term" value="F:oxidoreductase activity"/>
    <property type="evidence" value="ECO:0007669"/>
    <property type="project" value="UniProtKB-KW"/>
</dbReference>
<dbReference type="PRINTS" id="PR00081">
    <property type="entry name" value="GDHRDH"/>
</dbReference>
<dbReference type="InterPro" id="IPR002347">
    <property type="entry name" value="SDR_fam"/>
</dbReference>
<keyword evidence="2" id="KW-0560">Oxidoreductase</keyword>
<name>A0A9N8KWE2_9PEZI</name>
<gene>
    <name evidence="3" type="ORF">AWRI4620_LOCUS9670</name>
</gene>
<reference evidence="3" key="1">
    <citation type="submission" date="2020-06" db="EMBL/GenBank/DDBJ databases">
        <authorList>
            <person name="Onetto C."/>
        </authorList>
    </citation>
    <scope>NUCLEOTIDE SEQUENCE</scope>
</reference>
<keyword evidence="4" id="KW-1185">Reference proteome</keyword>
<evidence type="ECO:0000313" key="3">
    <source>
        <dbReference type="EMBL" id="CAD0115415.1"/>
    </source>
</evidence>
<proteinExistence type="inferred from homology"/>
<organism evidence="3 4">
    <name type="scientific">Aureobasidium uvarum</name>
    <dbReference type="NCBI Taxonomy" id="2773716"/>
    <lineage>
        <taxon>Eukaryota</taxon>
        <taxon>Fungi</taxon>
        <taxon>Dikarya</taxon>
        <taxon>Ascomycota</taxon>
        <taxon>Pezizomycotina</taxon>
        <taxon>Dothideomycetes</taxon>
        <taxon>Dothideomycetidae</taxon>
        <taxon>Dothideales</taxon>
        <taxon>Saccotheciaceae</taxon>
        <taxon>Aureobasidium</taxon>
    </lineage>
</organism>
<evidence type="ECO:0008006" key="5">
    <source>
        <dbReference type="Google" id="ProtNLM"/>
    </source>
</evidence>
<comment type="similarity">
    <text evidence="1">Belongs to the short-chain dehydrogenases/reductases (SDR) family.</text>
</comment>
<sequence length="339" mass="36740">MPAPSHPFQPYADRYLDHASAGDVKPTALQIVRDLELVDKLQEKVILITGTSAGLGLETARALHATGANLYLTFRNKAKVEAIVKELMASNPQGQLPTLIEMELSSLDSVRQAAKQFLDQQKRLDILVNNAGIMGVPEGRTVDGFEKQLGTNHFGHFLLFQLLKPVLLASGTAGSPSRVITLSSAAHKASGIFFDDLDLTKHGYNPMLAYAQSKTANMYMANSIDRHYGAQNLRGLSVHPGLIITTELARDLSDEDKQMFASIAHVARSAEQGAATTVWAALSPHFNDHGGVYIADVGVSGPVAEDEILVGPGYATHAYDEEAEEKLWKLSYQAVGYDE</sequence>
<dbReference type="Proteomes" id="UP000745764">
    <property type="component" value="Unassembled WGS sequence"/>
</dbReference>